<dbReference type="Pfam" id="PF07690">
    <property type="entry name" value="MFS_1"/>
    <property type="match status" value="1"/>
</dbReference>
<proteinExistence type="predicted"/>
<accession>A0ABV7YL21</accession>
<keyword evidence="4 6" id="KW-1133">Transmembrane helix</keyword>
<keyword evidence="2" id="KW-0813">Transport</keyword>
<dbReference type="RefSeq" id="WP_385928462.1">
    <property type="nucleotide sequence ID" value="NZ_JBHRZH010000024.1"/>
</dbReference>
<keyword evidence="9" id="KW-1185">Reference proteome</keyword>
<reference evidence="9" key="1">
    <citation type="journal article" date="2019" name="Int. J. Syst. Evol. Microbiol.">
        <title>The Global Catalogue of Microorganisms (GCM) 10K type strain sequencing project: providing services to taxonomists for standard genome sequencing and annotation.</title>
        <authorList>
            <consortium name="The Broad Institute Genomics Platform"/>
            <consortium name="The Broad Institute Genome Sequencing Center for Infectious Disease"/>
            <person name="Wu L."/>
            <person name="Ma J."/>
        </authorList>
    </citation>
    <scope>NUCLEOTIDE SEQUENCE [LARGE SCALE GENOMIC DNA]</scope>
    <source>
        <strain evidence="9">CGMCC 4.7241</strain>
    </source>
</reference>
<feature type="non-terminal residue" evidence="8">
    <location>
        <position position="199"/>
    </location>
</feature>
<keyword evidence="3 6" id="KW-0812">Transmembrane</keyword>
<dbReference type="InterPro" id="IPR011701">
    <property type="entry name" value="MFS"/>
</dbReference>
<feature type="transmembrane region" description="Helical" evidence="6">
    <location>
        <begin position="101"/>
        <end position="122"/>
    </location>
</feature>
<evidence type="ECO:0000256" key="2">
    <source>
        <dbReference type="ARBA" id="ARBA00022448"/>
    </source>
</evidence>
<comment type="subcellular location">
    <subcellularLocation>
        <location evidence="1">Cell membrane</location>
        <topology evidence="1">Multi-pass membrane protein</topology>
    </subcellularLocation>
</comment>
<dbReference type="EMBL" id="JBHRZH010000024">
    <property type="protein sequence ID" value="MFC3764430.1"/>
    <property type="molecule type" value="Genomic_DNA"/>
</dbReference>
<dbReference type="InterPro" id="IPR036259">
    <property type="entry name" value="MFS_trans_sf"/>
</dbReference>
<gene>
    <name evidence="8" type="ORF">ACFOUW_26580</name>
</gene>
<keyword evidence="5 6" id="KW-0472">Membrane</keyword>
<feature type="transmembrane region" description="Helical" evidence="6">
    <location>
        <begin position="68"/>
        <end position="95"/>
    </location>
</feature>
<feature type="transmembrane region" description="Helical" evidence="6">
    <location>
        <begin position="37"/>
        <end position="56"/>
    </location>
</feature>
<evidence type="ECO:0000313" key="8">
    <source>
        <dbReference type="EMBL" id="MFC3764430.1"/>
    </source>
</evidence>
<organism evidence="8 9">
    <name type="scientific">Tenggerimyces flavus</name>
    <dbReference type="NCBI Taxonomy" id="1708749"/>
    <lineage>
        <taxon>Bacteria</taxon>
        <taxon>Bacillati</taxon>
        <taxon>Actinomycetota</taxon>
        <taxon>Actinomycetes</taxon>
        <taxon>Propionibacteriales</taxon>
        <taxon>Nocardioidaceae</taxon>
        <taxon>Tenggerimyces</taxon>
    </lineage>
</organism>
<comment type="caution">
    <text evidence="8">The sequence shown here is derived from an EMBL/GenBank/DDBJ whole genome shotgun (WGS) entry which is preliminary data.</text>
</comment>
<name>A0ABV7YL21_9ACTN</name>
<feature type="non-terminal residue" evidence="8">
    <location>
        <position position="1"/>
    </location>
</feature>
<feature type="domain" description="Major facilitator superfamily (MFS) profile" evidence="7">
    <location>
        <begin position="1"/>
        <end position="199"/>
    </location>
</feature>
<dbReference type="Gene3D" id="1.20.1720.10">
    <property type="entry name" value="Multidrug resistance protein D"/>
    <property type="match status" value="1"/>
</dbReference>
<dbReference type="Proteomes" id="UP001595699">
    <property type="component" value="Unassembled WGS sequence"/>
</dbReference>
<evidence type="ECO:0000313" key="9">
    <source>
        <dbReference type="Proteomes" id="UP001595699"/>
    </source>
</evidence>
<evidence type="ECO:0000259" key="7">
    <source>
        <dbReference type="PROSITE" id="PS50850"/>
    </source>
</evidence>
<sequence>LRIAALGFGQLGVVVAFQAVAIVLPSIGADLRISPALLQWVVGATALTYAGGLLVAGRLADRYGGPRILVAGSLLMAAGSIAAAIAPHFAVLLLARVAQGIGMALYTPAMVSLLATGFAAGADRHRALIWWNVAGGAGGLIAVTGGGMIANHGWRATFLLLALAPLVTVLLAKAAFGRFQPEQRSAQRRVDVLNASLPS</sequence>
<evidence type="ECO:0000256" key="5">
    <source>
        <dbReference type="ARBA" id="ARBA00023136"/>
    </source>
</evidence>
<dbReference type="PANTHER" id="PTHR42718">
    <property type="entry name" value="MAJOR FACILITATOR SUPERFAMILY MULTIDRUG TRANSPORTER MFSC"/>
    <property type="match status" value="1"/>
</dbReference>
<dbReference type="InterPro" id="IPR020846">
    <property type="entry name" value="MFS_dom"/>
</dbReference>
<dbReference type="SUPFAM" id="SSF103473">
    <property type="entry name" value="MFS general substrate transporter"/>
    <property type="match status" value="1"/>
</dbReference>
<feature type="transmembrane region" description="Helical" evidence="6">
    <location>
        <begin position="156"/>
        <end position="176"/>
    </location>
</feature>
<evidence type="ECO:0000256" key="4">
    <source>
        <dbReference type="ARBA" id="ARBA00022989"/>
    </source>
</evidence>
<evidence type="ECO:0000256" key="6">
    <source>
        <dbReference type="SAM" id="Phobius"/>
    </source>
</evidence>
<evidence type="ECO:0000256" key="1">
    <source>
        <dbReference type="ARBA" id="ARBA00004651"/>
    </source>
</evidence>
<protein>
    <submittedName>
        <fullName evidence="8">MFS transporter</fullName>
    </submittedName>
</protein>
<evidence type="ECO:0000256" key="3">
    <source>
        <dbReference type="ARBA" id="ARBA00022692"/>
    </source>
</evidence>
<feature type="transmembrane region" description="Helical" evidence="6">
    <location>
        <begin position="129"/>
        <end position="150"/>
    </location>
</feature>
<dbReference type="PROSITE" id="PS50850">
    <property type="entry name" value="MFS"/>
    <property type="match status" value="1"/>
</dbReference>
<dbReference type="PANTHER" id="PTHR42718:SF9">
    <property type="entry name" value="MAJOR FACILITATOR SUPERFAMILY MULTIDRUG TRANSPORTER MFSC"/>
    <property type="match status" value="1"/>
</dbReference>